<accession>A0A183B560</accession>
<protein>
    <submittedName>
        <fullName evidence="1 3">Uncharacterized protein</fullName>
    </submittedName>
</protein>
<dbReference type="EMBL" id="UZAN01057333">
    <property type="protein sequence ID" value="VDP91617.1"/>
    <property type="molecule type" value="Genomic_DNA"/>
</dbReference>
<reference evidence="1 2" key="2">
    <citation type="submission" date="2018-11" db="EMBL/GenBank/DDBJ databases">
        <authorList>
            <consortium name="Pathogen Informatics"/>
        </authorList>
    </citation>
    <scope>NUCLEOTIDE SEQUENCE [LARGE SCALE GENOMIC DNA]</scope>
    <source>
        <strain evidence="1 2">Egypt</strain>
    </source>
</reference>
<dbReference type="Proteomes" id="UP000272942">
    <property type="component" value="Unassembled WGS sequence"/>
</dbReference>
<organism evidence="3">
    <name type="scientific">Echinostoma caproni</name>
    <dbReference type="NCBI Taxonomy" id="27848"/>
    <lineage>
        <taxon>Eukaryota</taxon>
        <taxon>Metazoa</taxon>
        <taxon>Spiralia</taxon>
        <taxon>Lophotrochozoa</taxon>
        <taxon>Platyhelminthes</taxon>
        <taxon>Trematoda</taxon>
        <taxon>Digenea</taxon>
        <taxon>Plagiorchiida</taxon>
        <taxon>Echinostomata</taxon>
        <taxon>Echinostomatoidea</taxon>
        <taxon>Echinostomatidae</taxon>
        <taxon>Echinostoma</taxon>
    </lineage>
</organism>
<dbReference type="WBParaSite" id="ECPE_0001438501-mRNA-1">
    <property type="protein sequence ID" value="ECPE_0001438501-mRNA-1"/>
    <property type="gene ID" value="ECPE_0001438501"/>
</dbReference>
<evidence type="ECO:0000313" key="2">
    <source>
        <dbReference type="Proteomes" id="UP000272942"/>
    </source>
</evidence>
<keyword evidence="2" id="KW-1185">Reference proteome</keyword>
<sequence length="93" mass="10744">MLRSFKRADFVFIREFLANRLGSNNIDTDPNNLNELLESLILEADDLFIPRVQAVSDQRPPPPRSNRHLMDERARSFARLKCTGLDVDAVEFK</sequence>
<name>A0A183B560_9TREM</name>
<dbReference type="AlphaFoldDB" id="A0A183B560"/>
<evidence type="ECO:0000313" key="3">
    <source>
        <dbReference type="WBParaSite" id="ECPE_0001438501-mRNA-1"/>
    </source>
</evidence>
<evidence type="ECO:0000313" key="1">
    <source>
        <dbReference type="EMBL" id="VDP91617.1"/>
    </source>
</evidence>
<proteinExistence type="predicted"/>
<reference evidence="3" key="1">
    <citation type="submission" date="2016-06" db="UniProtKB">
        <authorList>
            <consortium name="WormBaseParasite"/>
        </authorList>
    </citation>
    <scope>IDENTIFICATION</scope>
</reference>
<gene>
    <name evidence="1" type="ORF">ECPE_LOCUS14345</name>
</gene>